<reference evidence="7 8" key="1">
    <citation type="submission" date="2020-08" db="EMBL/GenBank/DDBJ databases">
        <title>Genomic Encyclopedia of Type Strains, Phase IV (KMG-IV): sequencing the most valuable type-strain genomes for metagenomic binning, comparative biology and taxonomic classification.</title>
        <authorList>
            <person name="Goeker M."/>
        </authorList>
    </citation>
    <scope>NUCLEOTIDE SEQUENCE [LARGE SCALE GENOMIC DNA]</scope>
    <source>
        <strain evidence="7 8">DSM 29514</strain>
    </source>
</reference>
<feature type="transmembrane region" description="Helical" evidence="6">
    <location>
        <begin position="7"/>
        <end position="30"/>
    </location>
</feature>
<keyword evidence="2" id="KW-1003">Cell membrane</keyword>
<evidence type="ECO:0000256" key="2">
    <source>
        <dbReference type="ARBA" id="ARBA00022475"/>
    </source>
</evidence>
<dbReference type="PANTHER" id="PTHR30250:SF11">
    <property type="entry name" value="O-ANTIGEN TRANSPORTER-RELATED"/>
    <property type="match status" value="1"/>
</dbReference>
<feature type="transmembrane region" description="Helical" evidence="6">
    <location>
        <begin position="202"/>
        <end position="219"/>
    </location>
</feature>
<evidence type="ECO:0000256" key="3">
    <source>
        <dbReference type="ARBA" id="ARBA00022692"/>
    </source>
</evidence>
<dbReference type="EMBL" id="JACIEC010000011">
    <property type="protein sequence ID" value="MBB4145764.1"/>
    <property type="molecule type" value="Genomic_DNA"/>
</dbReference>
<evidence type="ECO:0000256" key="6">
    <source>
        <dbReference type="SAM" id="Phobius"/>
    </source>
</evidence>
<feature type="transmembrane region" description="Helical" evidence="6">
    <location>
        <begin position="321"/>
        <end position="340"/>
    </location>
</feature>
<comment type="subcellular location">
    <subcellularLocation>
        <location evidence="1">Cell membrane</location>
        <topology evidence="1">Multi-pass membrane protein</topology>
    </subcellularLocation>
</comment>
<organism evidence="7 8">
    <name type="scientific">Rhizobium rhizoryzae</name>
    <dbReference type="NCBI Taxonomy" id="451876"/>
    <lineage>
        <taxon>Bacteria</taxon>
        <taxon>Pseudomonadati</taxon>
        <taxon>Pseudomonadota</taxon>
        <taxon>Alphaproteobacteria</taxon>
        <taxon>Hyphomicrobiales</taxon>
        <taxon>Rhizobiaceae</taxon>
        <taxon>Rhizobium/Agrobacterium group</taxon>
        <taxon>Rhizobium</taxon>
    </lineage>
</organism>
<feature type="transmembrane region" description="Helical" evidence="6">
    <location>
        <begin position="36"/>
        <end position="61"/>
    </location>
</feature>
<protein>
    <submittedName>
        <fullName evidence="7">O-antigen/teichoic acid export membrane protein</fullName>
    </submittedName>
</protein>
<evidence type="ECO:0000313" key="8">
    <source>
        <dbReference type="Proteomes" id="UP000519897"/>
    </source>
</evidence>
<proteinExistence type="predicted"/>
<sequence>MLLRSTLIYAPATLFTRLGALLFVVVATRIVDQHEYGILTLVVTVGELIDLAVTEWMRIALLRLGGKGEVSRGSLLQAGRILTGTTVLAFLLAAPASLFVLPERWLEFFIAICVYLIAGAVSRFALLVLQLQQRHTAYMLLEFLRAFLQLAFPLMTMVTDHNSFLTVSIASNLGTLIAGLVAGAIAARKIVPGPSRFTSREFFSLGMPIIAAVLVSFGLHSVERVVLNEFHGAASVAIFAAIFSLARQPINTIANAVNTGSFPEAVGRFDERGPEAASAFFTQVMALIISLSLPAAALLIALSDDLVTLILPPDYSGHHTILFAIITLTVIIANVTSFVFNAMVHAHKRPQLLIVNNTIGSMVGIALCFVLIPGMSEVGAALALAGGAVTNMIVSIIISHRLTPISVPWRAIAYAVLVALGTAGAATLATQELQFLPVFFRLGFASLAGGLVFLGLNAALHPKVTLEKLAMIRVRLSVRGETS</sequence>
<evidence type="ECO:0000313" key="7">
    <source>
        <dbReference type="EMBL" id="MBB4145764.1"/>
    </source>
</evidence>
<dbReference type="AlphaFoldDB" id="A0A7W6LJX8"/>
<dbReference type="PANTHER" id="PTHR30250">
    <property type="entry name" value="PST FAMILY PREDICTED COLANIC ACID TRANSPORTER"/>
    <property type="match status" value="1"/>
</dbReference>
<feature type="transmembrane region" description="Helical" evidence="6">
    <location>
        <begin position="278"/>
        <end position="301"/>
    </location>
</feature>
<feature type="transmembrane region" description="Helical" evidence="6">
    <location>
        <begin position="435"/>
        <end position="460"/>
    </location>
</feature>
<accession>A0A7W6LJX8</accession>
<dbReference type="InterPro" id="IPR050833">
    <property type="entry name" value="Poly_Biosynth_Transport"/>
</dbReference>
<dbReference type="Pfam" id="PF01943">
    <property type="entry name" value="Polysacc_synt"/>
    <property type="match status" value="1"/>
</dbReference>
<keyword evidence="5 6" id="KW-0472">Membrane</keyword>
<feature type="transmembrane region" description="Helical" evidence="6">
    <location>
        <begin position="378"/>
        <end position="399"/>
    </location>
</feature>
<dbReference type="GO" id="GO:0005886">
    <property type="term" value="C:plasma membrane"/>
    <property type="evidence" value="ECO:0007669"/>
    <property type="project" value="UniProtKB-SubCell"/>
</dbReference>
<dbReference type="Proteomes" id="UP000519897">
    <property type="component" value="Unassembled WGS sequence"/>
</dbReference>
<feature type="transmembrane region" description="Helical" evidence="6">
    <location>
        <begin position="108"/>
        <end position="129"/>
    </location>
</feature>
<feature type="transmembrane region" description="Helical" evidence="6">
    <location>
        <begin position="81"/>
        <end position="102"/>
    </location>
</feature>
<keyword evidence="8" id="KW-1185">Reference proteome</keyword>
<keyword evidence="3 6" id="KW-0812">Transmembrane</keyword>
<evidence type="ECO:0000256" key="5">
    <source>
        <dbReference type="ARBA" id="ARBA00023136"/>
    </source>
</evidence>
<dbReference type="RefSeq" id="WP_165130506.1">
    <property type="nucleotide sequence ID" value="NZ_CP049248.1"/>
</dbReference>
<feature type="transmembrane region" description="Helical" evidence="6">
    <location>
        <begin position="352"/>
        <end position="372"/>
    </location>
</feature>
<comment type="caution">
    <text evidence="7">The sequence shown here is derived from an EMBL/GenBank/DDBJ whole genome shotgun (WGS) entry which is preliminary data.</text>
</comment>
<gene>
    <name evidence="7" type="ORF">GGQ72_004330</name>
</gene>
<keyword evidence="4 6" id="KW-1133">Transmembrane helix</keyword>
<dbReference type="InterPro" id="IPR002797">
    <property type="entry name" value="Polysacc_synth"/>
</dbReference>
<evidence type="ECO:0000256" key="4">
    <source>
        <dbReference type="ARBA" id="ARBA00022989"/>
    </source>
</evidence>
<evidence type="ECO:0000256" key="1">
    <source>
        <dbReference type="ARBA" id="ARBA00004651"/>
    </source>
</evidence>
<feature type="transmembrane region" description="Helical" evidence="6">
    <location>
        <begin position="164"/>
        <end position="190"/>
    </location>
</feature>
<feature type="transmembrane region" description="Helical" evidence="6">
    <location>
        <begin position="411"/>
        <end position="429"/>
    </location>
</feature>
<name>A0A7W6LJX8_9HYPH</name>